<gene>
    <name evidence="2" type="ORF">TRFO_11256</name>
</gene>
<organism evidence="2 3">
    <name type="scientific">Tritrichomonas foetus</name>
    <dbReference type="NCBI Taxonomy" id="1144522"/>
    <lineage>
        <taxon>Eukaryota</taxon>
        <taxon>Metamonada</taxon>
        <taxon>Parabasalia</taxon>
        <taxon>Tritrichomonadida</taxon>
        <taxon>Tritrichomonadidae</taxon>
        <taxon>Tritrichomonas</taxon>
    </lineage>
</organism>
<name>A0A1J4J938_9EUKA</name>
<evidence type="ECO:0000313" key="2">
    <source>
        <dbReference type="EMBL" id="OHS94195.1"/>
    </source>
</evidence>
<keyword evidence="3" id="KW-1185">Reference proteome</keyword>
<keyword evidence="1" id="KW-0472">Membrane</keyword>
<sequence>MEYHRSVSFIKLRNICCCLTIAAAFVYASAFYTTVVYLDEIGVRGIDTRFEDFLIFSSVAILLTAIGISITSFIGNAWFKLIHFFFSSAMLILICYAFIATFWAKEHILSIIQNDVLRTQKLQKRNSCCNWNGPNDYFGIIGSKYDRTCGEVFNEYYDRKAATNSIMLAISAFISCLSVITSTILYANDDEEKNMKAKYSNM</sequence>
<comment type="caution">
    <text evidence="2">The sequence shown here is derived from an EMBL/GenBank/DDBJ whole genome shotgun (WGS) entry which is preliminary data.</text>
</comment>
<dbReference type="Proteomes" id="UP000179807">
    <property type="component" value="Unassembled WGS sequence"/>
</dbReference>
<proteinExistence type="predicted"/>
<dbReference type="VEuPathDB" id="TrichDB:TRFO_11256"/>
<evidence type="ECO:0000256" key="1">
    <source>
        <dbReference type="SAM" id="Phobius"/>
    </source>
</evidence>
<evidence type="ECO:0008006" key="4">
    <source>
        <dbReference type="Google" id="ProtNLM"/>
    </source>
</evidence>
<feature type="transmembrane region" description="Helical" evidence="1">
    <location>
        <begin position="81"/>
        <end position="104"/>
    </location>
</feature>
<feature type="transmembrane region" description="Helical" evidence="1">
    <location>
        <begin position="166"/>
        <end position="187"/>
    </location>
</feature>
<evidence type="ECO:0000313" key="3">
    <source>
        <dbReference type="Proteomes" id="UP000179807"/>
    </source>
</evidence>
<accession>A0A1J4J938</accession>
<keyword evidence="1" id="KW-1133">Transmembrane helix</keyword>
<reference evidence="2" key="1">
    <citation type="submission" date="2016-10" db="EMBL/GenBank/DDBJ databases">
        <authorList>
            <person name="Benchimol M."/>
            <person name="Almeida L.G."/>
            <person name="Vasconcelos A.T."/>
            <person name="Perreira-Neves A."/>
            <person name="Rosa I.A."/>
            <person name="Tasca T."/>
            <person name="Bogo M.R."/>
            <person name="de Souza W."/>
        </authorList>
    </citation>
    <scope>NUCLEOTIDE SEQUENCE [LARGE SCALE GENOMIC DNA]</scope>
    <source>
        <strain evidence="2">K</strain>
    </source>
</reference>
<dbReference type="EMBL" id="MLAK01001337">
    <property type="protein sequence ID" value="OHS94195.1"/>
    <property type="molecule type" value="Genomic_DNA"/>
</dbReference>
<protein>
    <recommendedName>
        <fullName evidence="4">Tetraspanin family protein</fullName>
    </recommendedName>
</protein>
<feature type="transmembrane region" description="Helical" evidence="1">
    <location>
        <begin position="12"/>
        <end position="33"/>
    </location>
</feature>
<keyword evidence="1" id="KW-0812">Transmembrane</keyword>
<dbReference type="AlphaFoldDB" id="A0A1J4J938"/>
<dbReference type="RefSeq" id="XP_068347332.1">
    <property type="nucleotide sequence ID" value="XM_068495937.1"/>
</dbReference>
<feature type="transmembrane region" description="Helical" evidence="1">
    <location>
        <begin position="53"/>
        <end position="74"/>
    </location>
</feature>
<dbReference type="GeneID" id="94830641"/>